<gene>
    <name evidence="5" type="primary">LOC106592614</name>
</gene>
<dbReference type="InterPro" id="IPR003598">
    <property type="entry name" value="Ig_sub2"/>
</dbReference>
<dbReference type="RefSeq" id="XP_045564971.1">
    <property type="nucleotide sequence ID" value="XM_045709015.1"/>
</dbReference>
<name>A0ABM3E1M7_SALSA</name>
<evidence type="ECO:0000313" key="4">
    <source>
        <dbReference type="Proteomes" id="UP001652741"/>
    </source>
</evidence>
<feature type="domain" description="Ig-like" evidence="3">
    <location>
        <begin position="315"/>
        <end position="396"/>
    </location>
</feature>
<dbReference type="SMART" id="SM00408">
    <property type="entry name" value="IGc2"/>
    <property type="match status" value="3"/>
</dbReference>
<feature type="domain" description="Ig-like" evidence="3">
    <location>
        <begin position="397"/>
        <end position="477"/>
    </location>
</feature>
<organism evidence="4 5">
    <name type="scientific">Salmo salar</name>
    <name type="common">Atlantic salmon</name>
    <dbReference type="NCBI Taxonomy" id="8030"/>
    <lineage>
        <taxon>Eukaryota</taxon>
        <taxon>Metazoa</taxon>
        <taxon>Chordata</taxon>
        <taxon>Craniata</taxon>
        <taxon>Vertebrata</taxon>
        <taxon>Euteleostomi</taxon>
        <taxon>Actinopterygii</taxon>
        <taxon>Neopterygii</taxon>
        <taxon>Teleostei</taxon>
        <taxon>Protacanthopterygii</taxon>
        <taxon>Salmoniformes</taxon>
        <taxon>Salmonidae</taxon>
        <taxon>Salmoninae</taxon>
        <taxon>Salmo</taxon>
    </lineage>
</organism>
<dbReference type="PANTHER" id="PTHR46013:SF4">
    <property type="entry name" value="B-CELL RECEPTOR CD22-RELATED"/>
    <property type="match status" value="1"/>
</dbReference>
<dbReference type="Gene3D" id="2.60.40.10">
    <property type="entry name" value="Immunoglobulins"/>
    <property type="match status" value="6"/>
</dbReference>
<feature type="transmembrane region" description="Helical" evidence="1">
    <location>
        <begin position="575"/>
        <end position="599"/>
    </location>
</feature>
<evidence type="ECO:0000256" key="1">
    <source>
        <dbReference type="SAM" id="Phobius"/>
    </source>
</evidence>
<keyword evidence="4" id="KW-1185">Reference proteome</keyword>
<evidence type="ECO:0000259" key="3">
    <source>
        <dbReference type="PROSITE" id="PS50835"/>
    </source>
</evidence>
<dbReference type="SMART" id="SM00409">
    <property type="entry name" value="IG"/>
    <property type="match status" value="5"/>
</dbReference>
<keyword evidence="2" id="KW-0732">Signal</keyword>
<proteinExistence type="predicted"/>
<dbReference type="GeneID" id="106592614"/>
<dbReference type="InterPro" id="IPR013783">
    <property type="entry name" value="Ig-like_fold"/>
</dbReference>
<protein>
    <submittedName>
        <fullName evidence="5">Sialoadhesin isoform X9</fullName>
    </submittedName>
</protein>
<dbReference type="InterPro" id="IPR036179">
    <property type="entry name" value="Ig-like_dom_sf"/>
</dbReference>
<keyword evidence="1" id="KW-0472">Membrane</keyword>
<keyword evidence="1" id="KW-1133">Transmembrane helix</keyword>
<dbReference type="PANTHER" id="PTHR46013">
    <property type="entry name" value="VASCULAR CELL ADHESION MOLECULE 1"/>
    <property type="match status" value="1"/>
</dbReference>
<dbReference type="InterPro" id="IPR003599">
    <property type="entry name" value="Ig_sub"/>
</dbReference>
<accession>A0ABM3E1M7</accession>
<reference evidence="5" key="1">
    <citation type="submission" date="2025-08" db="UniProtKB">
        <authorList>
            <consortium name="RefSeq"/>
        </authorList>
    </citation>
    <scope>IDENTIFICATION</scope>
</reference>
<feature type="domain" description="Ig-like" evidence="3">
    <location>
        <begin position="127"/>
        <end position="210"/>
    </location>
</feature>
<dbReference type="Pfam" id="PF13895">
    <property type="entry name" value="Ig_2"/>
    <property type="match status" value="3"/>
</dbReference>
<evidence type="ECO:0000313" key="5">
    <source>
        <dbReference type="RefSeq" id="XP_045564971.1"/>
    </source>
</evidence>
<dbReference type="PROSITE" id="PS50835">
    <property type="entry name" value="IG_LIKE"/>
    <property type="match status" value="4"/>
</dbReference>
<feature type="signal peptide" evidence="2">
    <location>
        <begin position="1"/>
        <end position="22"/>
    </location>
</feature>
<evidence type="ECO:0000256" key="2">
    <source>
        <dbReference type="SAM" id="SignalP"/>
    </source>
</evidence>
<keyword evidence="1" id="KW-0812">Transmembrane</keyword>
<feature type="chain" id="PRO_5047320382" evidence="2">
    <location>
        <begin position="23"/>
        <end position="723"/>
    </location>
</feature>
<dbReference type="Proteomes" id="UP001652741">
    <property type="component" value="Chromosome ssa02"/>
</dbReference>
<sequence>MALRTQGSVLVVFLWPVAVVLGQNGWSVTYTTQSICTLEGSTVELTCSYTYPSSYTVTTTFWFTKMETGVEPEDIGQDPENAGRLEYHGDKKNGHTLRITDLRESDSATYKFRFITDQTGGRYYGDPGVTLSATALQVKVTPTRSATSKTLTCSTTCTLTGNPTYIWYKNGQSLYWPTSQQYTVRTSETESYSCAVKGHEDLHSPAVCVQGQSCNRVTYTKRIICVLKGSTVDISCTYVGYYSTKSSFWFRSDKSTPEDLPRDPGYAGRVKYTDKETWRNEGPSILRITDLIEEDSAEYRFTFKTYNFEWGHSFPGTTLSVTGLQVKVTPAAEGQKTLTCSTTCTLTDNPTYIWYKNGQNVQDNSSPMYSISSEDADSYYCAVKGHNGLSSPAVYKPKTTVSVSPSGEIVEGSSVTLTCSSDANPPVDKYTWYKKNGASLTGSEKTYNFTTISSEDRGEYYCGAENKYGHLNSSSVSVDVQYGPKNTSVSVSPSGEIVEGSSVTLTCSSDANPPVDKYTWYFQNKTFQNGFGQMYNISKFKSKDNGHYHCEAWNGRGSMNSTALMISLPGKQTSVMNAAVGIIVVVLVLILCLSGLMWFRKKSSKSISETRDTSENVQGDSSPVYDNISGMAMAPTATQTAATVVQDDVHYASVHFSRFKIQEVPLYSTVQLHQPQKQDEDVQYDAVKFNCPSYANRPTAAQTADEDSYVLYSTVNKPRTKKT</sequence>
<feature type="domain" description="Ig-like" evidence="3">
    <location>
        <begin position="484"/>
        <end position="567"/>
    </location>
</feature>
<dbReference type="SUPFAM" id="SSF48726">
    <property type="entry name" value="Immunoglobulin"/>
    <property type="match status" value="6"/>
</dbReference>
<dbReference type="InterPro" id="IPR007110">
    <property type="entry name" value="Ig-like_dom"/>
</dbReference>